<name>A0ABD5QBX0_9EURY</name>
<keyword evidence="5" id="KW-1185">Reference proteome</keyword>
<dbReference type="Pfam" id="PF23418">
    <property type="entry name" value="DUF7108"/>
    <property type="match status" value="1"/>
</dbReference>
<dbReference type="Proteomes" id="UP001595925">
    <property type="component" value="Unassembled WGS sequence"/>
</dbReference>
<reference evidence="4 5" key="1">
    <citation type="journal article" date="2019" name="Int. J. Syst. Evol. Microbiol.">
        <title>The Global Catalogue of Microorganisms (GCM) 10K type strain sequencing project: providing services to taxonomists for standard genome sequencing and annotation.</title>
        <authorList>
            <consortium name="The Broad Institute Genomics Platform"/>
            <consortium name="The Broad Institute Genome Sequencing Center for Infectious Disease"/>
            <person name="Wu L."/>
            <person name="Ma J."/>
        </authorList>
    </citation>
    <scope>NUCLEOTIDE SEQUENCE [LARGE SCALE GENOMIC DNA]</scope>
    <source>
        <strain evidence="4 5">CGMCC 1.15824</strain>
    </source>
</reference>
<dbReference type="InterPro" id="IPR056494">
    <property type="entry name" value="DUF7108_C"/>
</dbReference>
<gene>
    <name evidence="4" type="ORF">ACFPFO_05590</name>
</gene>
<evidence type="ECO:0000313" key="4">
    <source>
        <dbReference type="EMBL" id="MFC4987246.1"/>
    </source>
</evidence>
<dbReference type="InterPro" id="IPR055532">
    <property type="entry name" value="DUF7108_N"/>
</dbReference>
<feature type="domain" description="DUF7108" evidence="2">
    <location>
        <begin position="30"/>
        <end position="117"/>
    </location>
</feature>
<dbReference type="Pfam" id="PF23420">
    <property type="entry name" value="DUF7108_C"/>
    <property type="match status" value="1"/>
</dbReference>
<organism evidence="4 5">
    <name type="scientific">Saliphagus infecundisoli</name>
    <dbReference type="NCBI Taxonomy" id="1849069"/>
    <lineage>
        <taxon>Archaea</taxon>
        <taxon>Methanobacteriati</taxon>
        <taxon>Methanobacteriota</taxon>
        <taxon>Stenosarchaea group</taxon>
        <taxon>Halobacteria</taxon>
        <taxon>Halobacteriales</taxon>
        <taxon>Natrialbaceae</taxon>
        <taxon>Saliphagus</taxon>
    </lineage>
</organism>
<dbReference type="EMBL" id="JBHSJG010000019">
    <property type="protein sequence ID" value="MFC4987246.1"/>
    <property type="molecule type" value="Genomic_DNA"/>
</dbReference>
<dbReference type="RefSeq" id="WP_224830234.1">
    <property type="nucleotide sequence ID" value="NZ_JAIVEF010000042.1"/>
</dbReference>
<evidence type="ECO:0000256" key="1">
    <source>
        <dbReference type="SAM" id="MobiDB-lite"/>
    </source>
</evidence>
<evidence type="ECO:0000259" key="2">
    <source>
        <dbReference type="Pfam" id="PF23418"/>
    </source>
</evidence>
<accession>A0ABD5QBX0</accession>
<sequence>MSDLDPEPVPGSGPDDGSEGSDSDSHDGEELPESAVEEAERLTRLARAATDDDERAAYRGHREELLEDHEFTARVREEDTGDVLVVHPAEWHDEAEGVIRTDRIEDLSRAREVRLEGAGSPDDWEDVESENRALVADVREIHGDVHADNAAALADFMGNHYARPMTEATAAELSEFRSEYFVRNAWPTDDQRAVLAESIRLVFETADEPLPDY</sequence>
<feature type="domain" description="DUF7108" evidence="3">
    <location>
        <begin position="122"/>
        <end position="209"/>
    </location>
</feature>
<dbReference type="AlphaFoldDB" id="A0ABD5QBX0"/>
<proteinExistence type="predicted"/>
<evidence type="ECO:0000259" key="3">
    <source>
        <dbReference type="Pfam" id="PF23420"/>
    </source>
</evidence>
<evidence type="ECO:0000313" key="5">
    <source>
        <dbReference type="Proteomes" id="UP001595925"/>
    </source>
</evidence>
<comment type="caution">
    <text evidence="4">The sequence shown here is derived from an EMBL/GenBank/DDBJ whole genome shotgun (WGS) entry which is preliminary data.</text>
</comment>
<feature type="region of interest" description="Disordered" evidence="1">
    <location>
        <begin position="1"/>
        <end position="38"/>
    </location>
</feature>
<protein>
    <submittedName>
        <fullName evidence="4">RnhA operon protein</fullName>
    </submittedName>
</protein>